<evidence type="ECO:0000259" key="7">
    <source>
        <dbReference type="Pfam" id="PF11846"/>
    </source>
</evidence>
<feature type="transmembrane region" description="Helical" evidence="5">
    <location>
        <begin position="39"/>
        <end position="59"/>
    </location>
</feature>
<gene>
    <name evidence="9" type="ORF">ACG0Z3_20335</name>
</gene>
<feature type="transmembrane region" description="Helical" evidence="5">
    <location>
        <begin position="240"/>
        <end position="258"/>
    </location>
</feature>
<comment type="caution">
    <text evidence="9">The sequence shown here is derived from an EMBL/GenBank/DDBJ whole genome shotgun (WGS) entry which is preliminary data.</text>
</comment>
<feature type="transmembrane region" description="Helical" evidence="5">
    <location>
        <begin position="203"/>
        <end position="228"/>
    </location>
</feature>
<feature type="transmembrane region" description="Helical" evidence="5">
    <location>
        <begin position="422"/>
        <end position="440"/>
    </location>
</feature>
<proteinExistence type="predicted"/>
<evidence type="ECO:0000256" key="2">
    <source>
        <dbReference type="ARBA" id="ARBA00022692"/>
    </source>
</evidence>
<dbReference type="EMBL" id="JBIGHW010000015">
    <property type="protein sequence ID" value="MFG6443045.1"/>
    <property type="molecule type" value="Genomic_DNA"/>
</dbReference>
<sequence>MTGSRSPAALADTSIPAIALATLLPPLLAFNQTPAATLYNQLLALAGWGLALLLCARAVPNWRGGLTSPASLALALLFVAPLSSVLWRGLPPSLGLGAAAILGAGLAVLLLAQGLSPVARRTAGEALAWGLLVTGLLTVAISLVQVFAPDLANGTVIARSGIAGRAVGNLRQPNHLASLMMWMAVAAVFITEKRGWRALLAPLLFASVFTVVLSASRTGFIGIAMLAIWGLVDRRLSRTARLALLATPLMLGLSWWLMAQWSAEGHAFGAASRLSEGAGSPSRLAILRDAWALTLAHPLVGVGWGSFNFAWSLTPFPARPIAFFDHTHNLPSQLAVELGLPWAGAVLALLCWALWQAWRGAARADEDAPLRRAALMIVLTIGLHSLLEYPLWYAYFLLPACFALGLALPAGERGRTASSVPLSLAGAVLVAGSLFAVWDYQRIVAIYAPGEDALPLGQRIAAGQASPFFAHQADYAAATSQPPGPAALAATRRTAFSLIDARLLMHWSRSLEATGDLDGARYLADRLREFRNPTGDGWFASCTEPASAPMVQCQPASTVIDWRSLR</sequence>
<accession>A0ABW7FNZ3</accession>
<name>A0ABW7FNZ3_9BURK</name>
<dbReference type="RefSeq" id="WP_394401054.1">
    <property type="nucleotide sequence ID" value="NZ_JBIGHW010000015.1"/>
</dbReference>
<organism evidence="9 10">
    <name type="scientific">Pelomonas margarita</name>
    <dbReference type="NCBI Taxonomy" id="3299031"/>
    <lineage>
        <taxon>Bacteria</taxon>
        <taxon>Pseudomonadati</taxon>
        <taxon>Pseudomonadota</taxon>
        <taxon>Betaproteobacteria</taxon>
        <taxon>Burkholderiales</taxon>
        <taxon>Sphaerotilaceae</taxon>
        <taxon>Roseateles</taxon>
    </lineage>
</organism>
<evidence type="ECO:0000259" key="8">
    <source>
        <dbReference type="Pfam" id="PF15864"/>
    </source>
</evidence>
<feature type="domain" description="Protein glycosylation ligase" evidence="8">
    <location>
        <begin position="166"/>
        <end position="189"/>
    </location>
</feature>
<keyword evidence="2 5" id="KW-0812">Transmembrane</keyword>
<feature type="transmembrane region" description="Helical" evidence="5">
    <location>
        <begin position="127"/>
        <end position="148"/>
    </location>
</feature>
<keyword evidence="3 5" id="KW-1133">Transmembrane helix</keyword>
<dbReference type="InterPro" id="IPR021797">
    <property type="entry name" value="Wzy_C_2"/>
</dbReference>
<protein>
    <submittedName>
        <fullName evidence="9">Wzy polymerase domain-containing protein</fullName>
    </submittedName>
</protein>
<dbReference type="PANTHER" id="PTHR37422">
    <property type="entry name" value="TEICHURONIC ACID BIOSYNTHESIS PROTEIN TUAE"/>
    <property type="match status" value="1"/>
</dbReference>
<dbReference type="InterPro" id="IPR031726">
    <property type="entry name" value="PglL_A"/>
</dbReference>
<feature type="transmembrane region" description="Helical" evidence="5">
    <location>
        <begin position="96"/>
        <end position="115"/>
    </location>
</feature>
<evidence type="ECO:0000313" key="9">
    <source>
        <dbReference type="EMBL" id="MFG6443045.1"/>
    </source>
</evidence>
<evidence type="ECO:0000256" key="5">
    <source>
        <dbReference type="SAM" id="Phobius"/>
    </source>
</evidence>
<dbReference type="Proteomes" id="UP001606301">
    <property type="component" value="Unassembled WGS sequence"/>
</dbReference>
<evidence type="ECO:0000259" key="6">
    <source>
        <dbReference type="Pfam" id="PF04932"/>
    </source>
</evidence>
<reference evidence="9 10" key="1">
    <citation type="submission" date="2024-08" db="EMBL/GenBank/DDBJ databases">
        <authorList>
            <person name="Lu H."/>
        </authorList>
    </citation>
    <scope>NUCLEOTIDE SEQUENCE [LARGE SCALE GENOMIC DNA]</scope>
    <source>
        <strain evidence="9 10">LKC17W</strain>
    </source>
</reference>
<evidence type="ECO:0000256" key="3">
    <source>
        <dbReference type="ARBA" id="ARBA00022989"/>
    </source>
</evidence>
<evidence type="ECO:0000256" key="1">
    <source>
        <dbReference type="ARBA" id="ARBA00004141"/>
    </source>
</evidence>
<dbReference type="InterPro" id="IPR007016">
    <property type="entry name" value="O-antigen_ligase-rel_domated"/>
</dbReference>
<feature type="transmembrane region" description="Helical" evidence="5">
    <location>
        <begin position="71"/>
        <end position="90"/>
    </location>
</feature>
<evidence type="ECO:0000256" key="4">
    <source>
        <dbReference type="ARBA" id="ARBA00023136"/>
    </source>
</evidence>
<dbReference type="Pfam" id="PF15864">
    <property type="entry name" value="PglL_A"/>
    <property type="match status" value="1"/>
</dbReference>
<feature type="transmembrane region" description="Helical" evidence="5">
    <location>
        <begin position="339"/>
        <end position="358"/>
    </location>
</feature>
<dbReference type="Pfam" id="PF04932">
    <property type="entry name" value="Wzy_C"/>
    <property type="match status" value="1"/>
</dbReference>
<feature type="transmembrane region" description="Helical" evidence="5">
    <location>
        <begin position="370"/>
        <end position="387"/>
    </location>
</feature>
<feature type="domain" description="Virulence factor membrane-bound polymerase C-terminal" evidence="7">
    <location>
        <begin position="373"/>
        <end position="528"/>
    </location>
</feature>
<comment type="subcellular location">
    <subcellularLocation>
        <location evidence="1">Membrane</location>
        <topology evidence="1">Multi-pass membrane protein</topology>
    </subcellularLocation>
</comment>
<keyword evidence="10" id="KW-1185">Reference proteome</keyword>
<dbReference type="InterPro" id="IPR051533">
    <property type="entry name" value="WaaL-like"/>
</dbReference>
<evidence type="ECO:0000313" key="10">
    <source>
        <dbReference type="Proteomes" id="UP001606301"/>
    </source>
</evidence>
<feature type="domain" description="O-antigen ligase-related" evidence="6">
    <location>
        <begin position="203"/>
        <end position="341"/>
    </location>
</feature>
<keyword evidence="4 5" id="KW-0472">Membrane</keyword>
<dbReference type="PANTHER" id="PTHR37422:SF13">
    <property type="entry name" value="LIPOPOLYSACCHARIDE BIOSYNTHESIS PROTEIN PA4999-RELATED"/>
    <property type="match status" value="1"/>
</dbReference>
<feature type="transmembrane region" description="Helical" evidence="5">
    <location>
        <begin position="175"/>
        <end position="191"/>
    </location>
</feature>
<dbReference type="Pfam" id="PF11846">
    <property type="entry name" value="Wzy_C_2"/>
    <property type="match status" value="1"/>
</dbReference>